<gene>
    <name evidence="3" type="ORF">UFOPK2922_00203</name>
    <name evidence="4" type="ORF">UFOPK3306_00271</name>
    <name evidence="5" type="ORF">UFOPK4209_00198</name>
</gene>
<evidence type="ECO:0000313" key="5">
    <source>
        <dbReference type="EMBL" id="CAB5034669.1"/>
    </source>
</evidence>
<protein>
    <submittedName>
        <fullName evidence="3">Unannotated protein</fullName>
    </submittedName>
</protein>
<comment type="similarity">
    <text evidence="1">Belongs to the short-chain dehydrogenases/reductases (SDR) family.</text>
</comment>
<organism evidence="3">
    <name type="scientific">freshwater metagenome</name>
    <dbReference type="NCBI Taxonomy" id="449393"/>
    <lineage>
        <taxon>unclassified sequences</taxon>
        <taxon>metagenomes</taxon>
        <taxon>ecological metagenomes</taxon>
    </lineage>
</organism>
<dbReference type="Pfam" id="PF00106">
    <property type="entry name" value="adh_short"/>
    <property type="match status" value="1"/>
</dbReference>
<dbReference type="PRINTS" id="PR00081">
    <property type="entry name" value="GDHRDH"/>
</dbReference>
<dbReference type="EMBL" id="CAEZZS010000005">
    <property type="protein sequence ID" value="CAB4768654.1"/>
    <property type="molecule type" value="Genomic_DNA"/>
</dbReference>
<evidence type="ECO:0000313" key="3">
    <source>
        <dbReference type="EMBL" id="CAB4768654.1"/>
    </source>
</evidence>
<keyword evidence="2" id="KW-0560">Oxidoreductase</keyword>
<dbReference type="PANTHER" id="PTHR42760">
    <property type="entry name" value="SHORT-CHAIN DEHYDROGENASES/REDUCTASES FAMILY MEMBER"/>
    <property type="match status" value="1"/>
</dbReference>
<dbReference type="GO" id="GO:0016616">
    <property type="term" value="F:oxidoreductase activity, acting on the CH-OH group of donors, NAD or NADP as acceptor"/>
    <property type="evidence" value="ECO:0007669"/>
    <property type="project" value="TreeGrafter"/>
</dbReference>
<dbReference type="Gene3D" id="3.40.50.720">
    <property type="entry name" value="NAD(P)-binding Rossmann-like Domain"/>
    <property type="match status" value="1"/>
</dbReference>
<dbReference type="EMBL" id="CAFBLI010000012">
    <property type="protein sequence ID" value="CAB4857976.1"/>
    <property type="molecule type" value="Genomic_DNA"/>
</dbReference>
<proteinExistence type="inferred from homology"/>
<reference evidence="3" key="1">
    <citation type="submission" date="2020-05" db="EMBL/GenBank/DDBJ databases">
        <authorList>
            <person name="Chiriac C."/>
            <person name="Salcher M."/>
            <person name="Ghai R."/>
            <person name="Kavagutti S V."/>
        </authorList>
    </citation>
    <scope>NUCLEOTIDE SEQUENCE</scope>
</reference>
<dbReference type="InterPro" id="IPR002347">
    <property type="entry name" value="SDR_fam"/>
</dbReference>
<dbReference type="InterPro" id="IPR036291">
    <property type="entry name" value="NAD(P)-bd_dom_sf"/>
</dbReference>
<accession>A0A6J6VA52</accession>
<dbReference type="EMBL" id="CAFBPY010000017">
    <property type="protein sequence ID" value="CAB5034669.1"/>
    <property type="molecule type" value="Genomic_DNA"/>
</dbReference>
<dbReference type="SUPFAM" id="SSF51735">
    <property type="entry name" value="NAD(P)-binding Rossmann-fold domains"/>
    <property type="match status" value="1"/>
</dbReference>
<evidence type="ECO:0000256" key="2">
    <source>
        <dbReference type="ARBA" id="ARBA00023002"/>
    </source>
</evidence>
<dbReference type="PANTHER" id="PTHR42760:SF133">
    <property type="entry name" value="3-OXOACYL-[ACYL-CARRIER-PROTEIN] REDUCTASE"/>
    <property type="match status" value="1"/>
</dbReference>
<dbReference type="AlphaFoldDB" id="A0A6J6VA52"/>
<evidence type="ECO:0000313" key="4">
    <source>
        <dbReference type="EMBL" id="CAB4857976.1"/>
    </source>
</evidence>
<name>A0A6J6VA52_9ZZZZ</name>
<sequence>MSQKRLLNKVIVITGGAGLLGQEHAKAVLSEGATAILLDIDFDGLVHASIDLVAEYGTKVVLRQCDITNDEAVSKISLEINSSVGVPCGLVNNAAINPSVEKNTATFSRVESINYEEWKLHLDVGLYGAFLCSKVFGAAMIENGISGSIVNISSDHGIMAPNQSLYRVSGKPDSEQPVKPVMYSVVKHGLIGLSRYFATYWATSGIRTNSLCPGGVLNGQPEEFLQRFNQLVPLGRPANPNEYHGALLFLLSDDSTYMTGSTLVIDGGRSIW</sequence>
<dbReference type="Pfam" id="PF13561">
    <property type="entry name" value="adh_short_C2"/>
    <property type="match status" value="1"/>
</dbReference>
<evidence type="ECO:0000256" key="1">
    <source>
        <dbReference type="ARBA" id="ARBA00006484"/>
    </source>
</evidence>